<feature type="transmembrane region" description="Helical" evidence="1">
    <location>
        <begin position="12"/>
        <end position="30"/>
    </location>
</feature>
<keyword evidence="1" id="KW-0812">Transmembrane</keyword>
<keyword evidence="1" id="KW-1133">Transmembrane helix</keyword>
<gene>
    <name evidence="2" type="primary">n551R</name>
    <name evidence="2" type="ORF">FR483_n551R</name>
</gene>
<dbReference type="KEGG" id="vg:5470161"/>
<dbReference type="RefSeq" id="YP_001426183.1">
    <property type="nucleotide sequence ID" value="NC_008603.1"/>
</dbReference>
<evidence type="ECO:0000313" key="2">
    <source>
        <dbReference type="EMBL" id="ABT15836.1"/>
    </source>
</evidence>
<proteinExistence type="predicted"/>
<evidence type="ECO:0000313" key="3">
    <source>
        <dbReference type="Proteomes" id="UP000204095"/>
    </source>
</evidence>
<keyword evidence="1" id="KW-0472">Membrane</keyword>
<dbReference type="GeneID" id="5470161"/>
<accession>A7J7Q5</accession>
<organism evidence="2 3">
    <name type="scientific">Paramecium bursaria Chlorella virus FR483</name>
    <name type="common">PBCV-FR483</name>
    <dbReference type="NCBI Taxonomy" id="399781"/>
    <lineage>
        <taxon>Viruses</taxon>
        <taxon>Varidnaviria</taxon>
        <taxon>Bamfordvirae</taxon>
        <taxon>Nucleocytoviricota</taxon>
        <taxon>Megaviricetes</taxon>
        <taxon>Algavirales</taxon>
        <taxon>Phycodnaviridae</taxon>
        <taxon>Chlorovirus</taxon>
        <taxon>Chlorovirus conductrix</taxon>
        <taxon>Paramecium bursaria Chlorella virus A1</taxon>
    </lineage>
</organism>
<sequence>MTLGQFLFAESMIWPLSLAVFVCSWMASVLKLRLRWITSSFIPMKKWCLNPLMAGASVWHLPMSLHVCLL</sequence>
<organismHost>
    <name type="scientific">Paramecium bursaria</name>
    <dbReference type="NCBI Taxonomy" id="74790"/>
</organismHost>
<reference evidence="2 3" key="1">
    <citation type="journal article" date="2007" name="Virology">
        <title>Sequence and annotation of the 314-kb MT325 and the 321-kb FR483 viruses that infect Chlorella Pbi.</title>
        <authorList>
            <person name="Fitzgerald L.A."/>
            <person name="Graves M.V."/>
            <person name="Li X."/>
            <person name="Feldblyum T."/>
            <person name="Hartigan J."/>
            <person name="Van Etten J.L."/>
        </authorList>
    </citation>
    <scope>NUCLEOTIDE SEQUENCE [LARGE SCALE GENOMIC DNA]</scope>
    <source>
        <strain evidence="2 3">FR483</strain>
    </source>
</reference>
<dbReference type="Proteomes" id="UP000204095">
    <property type="component" value="Segment"/>
</dbReference>
<dbReference type="EMBL" id="DQ890022">
    <property type="protein sequence ID" value="ABT15836.1"/>
    <property type="molecule type" value="Genomic_DNA"/>
</dbReference>
<name>A7J7Q5_PBCVF</name>
<evidence type="ECO:0000256" key="1">
    <source>
        <dbReference type="SAM" id="Phobius"/>
    </source>
</evidence>
<protein>
    <submittedName>
        <fullName evidence="2">Uncharacterized protein n551R</fullName>
    </submittedName>
</protein>